<evidence type="ECO:0000313" key="9">
    <source>
        <dbReference type="Proteomes" id="UP000694941"/>
    </source>
</evidence>
<feature type="transmembrane region" description="Helical" evidence="8">
    <location>
        <begin position="6"/>
        <end position="29"/>
    </location>
</feature>
<dbReference type="Proteomes" id="UP000694941">
    <property type="component" value="Unplaced"/>
</dbReference>
<evidence type="ECO:0000256" key="3">
    <source>
        <dbReference type="ARBA" id="ARBA00022448"/>
    </source>
</evidence>
<comment type="similarity">
    <text evidence="2">Belongs to the SLC35F solute transporter family.</text>
</comment>
<evidence type="ECO:0000256" key="6">
    <source>
        <dbReference type="ARBA" id="ARBA00023136"/>
    </source>
</evidence>
<feature type="transmembrane region" description="Helical" evidence="8">
    <location>
        <begin position="101"/>
        <end position="119"/>
    </location>
</feature>
<keyword evidence="6 8" id="KW-0472">Membrane</keyword>
<dbReference type="SUPFAM" id="SSF103481">
    <property type="entry name" value="Multidrug resistance efflux transporter EmrE"/>
    <property type="match status" value="1"/>
</dbReference>
<evidence type="ECO:0000256" key="4">
    <source>
        <dbReference type="ARBA" id="ARBA00022692"/>
    </source>
</evidence>
<keyword evidence="4 8" id="KW-0812">Transmembrane</keyword>
<gene>
    <name evidence="10" type="primary">LOC106478709</name>
</gene>
<feature type="transmembrane region" description="Helical" evidence="8">
    <location>
        <begin position="229"/>
        <end position="249"/>
    </location>
</feature>
<proteinExistence type="inferred from homology"/>
<sequence>MAFPQSASFFITQSFLTYVLLCTVFTTWLACRSGDQGLIPVLRNRGWKYFLVAAADVEANFLLVKAYQYTSLTSVQLLDCFTIPVVLALSWILLKVRYKIVHILGVGVALLGVGCLVWADLEEDKTSQIASNRLLGDMLCLTGAALYGVSNIAEEFVVKTYNRVEFLGMLGLFGSVVNGIQLAILERTELAVINWEEWEEVSFLLGYTMCLFFLYVTLPIVIKNASATAANLSLLTADFYSLLIGIYIFNNQFHWLYVLSFFLFFIGVLIYCLQPTPLGTAQYREISVTELQGDLELANQTPCSTNTYNSIGSARDSPGFEHIEDSERTKSMTVVSISHAVSVHAADEGERSAKRNGNARFPYENTC</sequence>
<feature type="transmembrane region" description="Helical" evidence="8">
    <location>
        <begin position="75"/>
        <end position="94"/>
    </location>
</feature>
<feature type="transmembrane region" description="Helical" evidence="8">
    <location>
        <begin position="164"/>
        <end position="184"/>
    </location>
</feature>
<protein>
    <submittedName>
        <fullName evidence="10">Solute carrier family 35 member F1-like</fullName>
    </submittedName>
</protein>
<comment type="function">
    <text evidence="7">Putative solute transporter.</text>
</comment>
<feature type="transmembrane region" description="Helical" evidence="8">
    <location>
        <begin position="134"/>
        <end position="152"/>
    </location>
</feature>
<comment type="subcellular location">
    <subcellularLocation>
        <location evidence="1">Membrane</location>
        <topology evidence="1">Multi-pass membrane protein</topology>
    </subcellularLocation>
</comment>
<evidence type="ECO:0000256" key="2">
    <source>
        <dbReference type="ARBA" id="ARBA00007863"/>
    </source>
</evidence>
<reference evidence="10" key="1">
    <citation type="submission" date="2025-08" db="UniProtKB">
        <authorList>
            <consortium name="RefSeq"/>
        </authorList>
    </citation>
    <scope>IDENTIFICATION</scope>
    <source>
        <tissue evidence="10">Muscle</tissue>
    </source>
</reference>
<dbReference type="PANTHER" id="PTHR14233:SF4">
    <property type="entry name" value="SOLUTE CARRIER FAMILY 35 MEMBER F2"/>
    <property type="match status" value="1"/>
</dbReference>
<dbReference type="RefSeq" id="XP_022238078.1">
    <property type="nucleotide sequence ID" value="XM_022382370.1"/>
</dbReference>
<keyword evidence="5 8" id="KW-1133">Transmembrane helix</keyword>
<evidence type="ECO:0000256" key="1">
    <source>
        <dbReference type="ARBA" id="ARBA00004141"/>
    </source>
</evidence>
<dbReference type="InterPro" id="IPR009262">
    <property type="entry name" value="SLC35_F1/F2/F6"/>
</dbReference>
<dbReference type="Pfam" id="PF06027">
    <property type="entry name" value="SLC35F"/>
    <property type="match status" value="1"/>
</dbReference>
<accession>A0ABM1S373</accession>
<dbReference type="GeneID" id="106478709"/>
<organism evidence="9 10">
    <name type="scientific">Limulus polyphemus</name>
    <name type="common">Atlantic horseshoe crab</name>
    <dbReference type="NCBI Taxonomy" id="6850"/>
    <lineage>
        <taxon>Eukaryota</taxon>
        <taxon>Metazoa</taxon>
        <taxon>Ecdysozoa</taxon>
        <taxon>Arthropoda</taxon>
        <taxon>Chelicerata</taxon>
        <taxon>Merostomata</taxon>
        <taxon>Xiphosura</taxon>
        <taxon>Limulidae</taxon>
        <taxon>Limulus</taxon>
    </lineage>
</organism>
<evidence type="ECO:0000256" key="8">
    <source>
        <dbReference type="SAM" id="Phobius"/>
    </source>
</evidence>
<dbReference type="PANTHER" id="PTHR14233">
    <property type="entry name" value="DUF914-RELATED"/>
    <property type="match status" value="1"/>
</dbReference>
<evidence type="ECO:0000256" key="5">
    <source>
        <dbReference type="ARBA" id="ARBA00022989"/>
    </source>
</evidence>
<evidence type="ECO:0000256" key="7">
    <source>
        <dbReference type="ARBA" id="ARBA00037727"/>
    </source>
</evidence>
<evidence type="ECO:0000313" key="10">
    <source>
        <dbReference type="RefSeq" id="XP_022238078.1"/>
    </source>
</evidence>
<keyword evidence="9" id="KW-1185">Reference proteome</keyword>
<name>A0ABM1S373_LIMPO</name>
<dbReference type="InterPro" id="IPR052221">
    <property type="entry name" value="SLC35F_Transporter"/>
</dbReference>
<dbReference type="InterPro" id="IPR037185">
    <property type="entry name" value="EmrE-like"/>
</dbReference>
<keyword evidence="3" id="KW-0813">Transport</keyword>
<feature type="transmembrane region" description="Helical" evidence="8">
    <location>
        <begin position="204"/>
        <end position="222"/>
    </location>
</feature>
<feature type="transmembrane region" description="Helical" evidence="8">
    <location>
        <begin position="255"/>
        <end position="273"/>
    </location>
</feature>